<dbReference type="InterPro" id="IPR020904">
    <property type="entry name" value="Sc_DH/Rdtase_CS"/>
</dbReference>
<dbReference type="PRINTS" id="PR00080">
    <property type="entry name" value="SDRFAMILY"/>
</dbReference>
<evidence type="ECO:0000256" key="1">
    <source>
        <dbReference type="ARBA" id="ARBA00006484"/>
    </source>
</evidence>
<dbReference type="Gene3D" id="3.40.50.720">
    <property type="entry name" value="NAD(P)-binding Rossmann-like Domain"/>
    <property type="match status" value="1"/>
</dbReference>
<evidence type="ECO:0000256" key="2">
    <source>
        <dbReference type="ARBA" id="ARBA00023002"/>
    </source>
</evidence>
<dbReference type="PANTHER" id="PTHR44196:SF1">
    <property type="entry name" value="DEHYDROGENASE_REDUCTASE SDR FAMILY MEMBER 7B"/>
    <property type="match status" value="1"/>
</dbReference>
<reference evidence="4" key="1">
    <citation type="submission" date="2022-12" db="EMBL/GenBank/DDBJ databases">
        <title>Polyphasic identification of a Novel Hot-Spring Cyanobacterium Ocullathermofonsia sinensis gen nov. sp. nov. and Genomic Insights on its Adaptations to the Thermal Habitat.</title>
        <authorList>
            <person name="Daroch M."/>
            <person name="Tang J."/>
            <person name="Jiang Y."/>
        </authorList>
    </citation>
    <scope>NUCLEOTIDE SEQUENCE</scope>
    <source>
        <strain evidence="4">PKUAC-SCTA174</strain>
    </source>
</reference>
<gene>
    <name evidence="4" type="ORF">OXH18_07030</name>
</gene>
<organism evidence="4 5">
    <name type="scientific">Thermocoleostomius sinensis A174</name>
    <dbReference type="NCBI Taxonomy" id="2016057"/>
    <lineage>
        <taxon>Bacteria</taxon>
        <taxon>Bacillati</taxon>
        <taxon>Cyanobacteriota</taxon>
        <taxon>Cyanophyceae</taxon>
        <taxon>Oculatellales</taxon>
        <taxon>Oculatellaceae</taxon>
        <taxon>Thermocoleostomius</taxon>
    </lineage>
</organism>
<dbReference type="FunFam" id="3.40.50.720:FF:000084">
    <property type="entry name" value="Short-chain dehydrogenase reductase"/>
    <property type="match status" value="1"/>
</dbReference>
<dbReference type="GO" id="GO:0016020">
    <property type="term" value="C:membrane"/>
    <property type="evidence" value="ECO:0007669"/>
    <property type="project" value="TreeGrafter"/>
</dbReference>
<evidence type="ECO:0000313" key="4">
    <source>
        <dbReference type="EMBL" id="WAL61732.1"/>
    </source>
</evidence>
<dbReference type="RefSeq" id="WP_268611771.1">
    <property type="nucleotide sequence ID" value="NZ_CP113797.1"/>
</dbReference>
<evidence type="ECO:0000256" key="3">
    <source>
        <dbReference type="RuleBase" id="RU000363"/>
    </source>
</evidence>
<dbReference type="EMBL" id="CP113797">
    <property type="protein sequence ID" value="WAL61732.1"/>
    <property type="molecule type" value="Genomic_DNA"/>
</dbReference>
<dbReference type="PANTHER" id="PTHR44196">
    <property type="entry name" value="DEHYDROGENASE/REDUCTASE SDR FAMILY MEMBER 7B"/>
    <property type="match status" value="1"/>
</dbReference>
<dbReference type="SUPFAM" id="SSF51735">
    <property type="entry name" value="NAD(P)-binding Rossmann-fold domains"/>
    <property type="match status" value="1"/>
</dbReference>
<dbReference type="GO" id="GO:0016491">
    <property type="term" value="F:oxidoreductase activity"/>
    <property type="evidence" value="ECO:0007669"/>
    <property type="project" value="UniProtKB-KW"/>
</dbReference>
<dbReference type="PROSITE" id="PS00061">
    <property type="entry name" value="ADH_SHORT"/>
    <property type="match status" value="1"/>
</dbReference>
<sequence>MSPTVLITGASEGIGKATALVFAHRGYDVILAARHSEQLATVANEIQALGRSALAVPTDVRLFEQVSTLINTALDKYGSIDVLVNNAGIYISGPVARFSLDDWRQTIDTNLWGYIHTVHALLPHLLQQGSGTIVNVCSIGGKTAIPYLTPYTTSKFAITGFTEALHAELAPKGIHVCGVYPNLIKSDFLDRAIFRGNDTQDVVDRKQQIEQVLRIPVVEKPDDVANAIWNGVKHQRAEVIVGSAKLSIVADAILPGMMQRFMRLIFRNRD</sequence>
<accession>A0A9E8ZEU8</accession>
<evidence type="ECO:0000313" key="5">
    <source>
        <dbReference type="Proteomes" id="UP001163152"/>
    </source>
</evidence>
<protein>
    <submittedName>
        <fullName evidence="4">SDR family NAD(P)-dependent oxidoreductase</fullName>
    </submittedName>
</protein>
<proteinExistence type="inferred from homology"/>
<dbReference type="Proteomes" id="UP001163152">
    <property type="component" value="Chromosome"/>
</dbReference>
<name>A0A9E8ZEU8_9CYAN</name>
<keyword evidence="5" id="KW-1185">Reference proteome</keyword>
<dbReference type="PRINTS" id="PR00081">
    <property type="entry name" value="GDHRDH"/>
</dbReference>
<dbReference type="InterPro" id="IPR002347">
    <property type="entry name" value="SDR_fam"/>
</dbReference>
<dbReference type="CDD" id="cd05233">
    <property type="entry name" value="SDR_c"/>
    <property type="match status" value="1"/>
</dbReference>
<keyword evidence="2" id="KW-0560">Oxidoreductase</keyword>
<dbReference type="Pfam" id="PF00106">
    <property type="entry name" value="adh_short"/>
    <property type="match status" value="1"/>
</dbReference>
<dbReference type="InterPro" id="IPR036291">
    <property type="entry name" value="NAD(P)-bd_dom_sf"/>
</dbReference>
<dbReference type="AlphaFoldDB" id="A0A9E8ZEU8"/>
<dbReference type="KEGG" id="tsin:OXH18_07030"/>
<comment type="similarity">
    <text evidence="1 3">Belongs to the short-chain dehydrogenases/reductases (SDR) family.</text>
</comment>